<dbReference type="EMBL" id="JARBHB010000013">
    <property type="protein sequence ID" value="KAJ8870272.1"/>
    <property type="molecule type" value="Genomic_DNA"/>
</dbReference>
<protein>
    <submittedName>
        <fullName evidence="1">Uncharacterized protein</fullName>
    </submittedName>
</protein>
<keyword evidence="2" id="KW-1185">Reference proteome</keyword>
<sequence length="973" mass="107661">MRKLVCLFATQSHRNGSADLDEIWYRGKLHSGLALRVRFVPARLLSPLRTGASAVCPLAVAPHPAVMGFPMRFLESLQLAQRRAGRSSVQALAGLPDHTFTYLSRTRAVIAEISYEFAKHRNPLHRPENGDNAADIRQCSPWAVSFVVGPLEQRPLKMGEYGGGGGMKGRGKREIPEKTQLPTASSGTIPTCENSVTRPGIEHGSSWWEASVLIAQPPWPLSITALVHLSAASRRRVPPPCSNLRRAWSSIVRADAANSARGRGGSAISTLAPHQGEPCSIPGRVTGPSPLGIWSAGFLGNPPFPLPLHSGAAPNSLQSPTSALKTSLLRTAQISAIATTELLLLPSTPFASTNLRCSHGTTIDCRGSRSDTGAPCDGRHVPAFPRLVAFRWLRRKKVLELLSCSRQSAGCHKKKAQVCSPVLPRGLYNDGRQVRDGKSTRGLRGEFCFNLPSSSKATENELGWKARIIRTTTSWRNLSTLQATSSLAFVSSAKCHFASMNVRRRTYEVWLYVARLGVGRTYDGRTDLTNRCLTLLTDDKKRLAPSSPSELLCQYYAREVSDLRSTGLLRRDSPIPWQHLAAGSHVMHLSVRIGTLALFDLLDRPPELRASRHLYGSLRLAAGRELGEIFLHDCQDLRSNQWLGVFLPACRLRHGRLSRRTLPSRDFPSRRRVLPCSPSRRSELLLRQPWVFRGFPVLAREDLDSRLDLLILRQDHFVEGRLLHLRRRQVSRMRPELLVQVGELAQQPHADDLLFGLLHQPVHRCPGDDSALRPVEVFPECVAEPQHGVFVVVARRPAAPYQLVLAPQFGDVHLLLVVLVSQATDPISDLPRLWVIQARDLLFTLQALQVLPCSPQLSFALQLFLESNWAPVHNVCSVVVTPLESRRVTSCGYNSSHPVWHALYECVHDIGGDSSPFLLQPFHELSNGFWPRLTSPRLAIQFIPKMFYRVEVGALGGPVQSANSVVGVPLHSK</sequence>
<evidence type="ECO:0000313" key="1">
    <source>
        <dbReference type="EMBL" id="KAJ8870272.1"/>
    </source>
</evidence>
<accession>A0ABQ9GDL7</accession>
<evidence type="ECO:0000313" key="2">
    <source>
        <dbReference type="Proteomes" id="UP001159363"/>
    </source>
</evidence>
<dbReference type="Proteomes" id="UP001159363">
    <property type="component" value="Chromosome 12"/>
</dbReference>
<reference evidence="1 2" key="1">
    <citation type="submission" date="2023-02" db="EMBL/GenBank/DDBJ databases">
        <title>LHISI_Scaffold_Assembly.</title>
        <authorList>
            <person name="Stuart O.P."/>
            <person name="Cleave R."/>
            <person name="Magrath M.J.L."/>
            <person name="Mikheyev A.S."/>
        </authorList>
    </citation>
    <scope>NUCLEOTIDE SEQUENCE [LARGE SCALE GENOMIC DNA]</scope>
    <source>
        <strain evidence="1">Daus_M_001</strain>
        <tissue evidence="1">Leg muscle</tissue>
    </source>
</reference>
<organism evidence="1 2">
    <name type="scientific">Dryococelus australis</name>
    <dbReference type="NCBI Taxonomy" id="614101"/>
    <lineage>
        <taxon>Eukaryota</taxon>
        <taxon>Metazoa</taxon>
        <taxon>Ecdysozoa</taxon>
        <taxon>Arthropoda</taxon>
        <taxon>Hexapoda</taxon>
        <taxon>Insecta</taxon>
        <taxon>Pterygota</taxon>
        <taxon>Neoptera</taxon>
        <taxon>Polyneoptera</taxon>
        <taxon>Phasmatodea</taxon>
        <taxon>Verophasmatodea</taxon>
        <taxon>Anareolatae</taxon>
        <taxon>Phasmatidae</taxon>
        <taxon>Eurycanthinae</taxon>
        <taxon>Dryococelus</taxon>
    </lineage>
</organism>
<proteinExistence type="predicted"/>
<name>A0ABQ9GDL7_9NEOP</name>
<comment type="caution">
    <text evidence="1">The sequence shown here is derived from an EMBL/GenBank/DDBJ whole genome shotgun (WGS) entry which is preliminary data.</text>
</comment>
<gene>
    <name evidence="1" type="ORF">PR048_029293</name>
</gene>